<dbReference type="PANTHER" id="PTHR42852:SF6">
    <property type="entry name" value="THIOL:DISULFIDE INTERCHANGE PROTEIN DSBE"/>
    <property type="match status" value="1"/>
</dbReference>
<gene>
    <name evidence="6" type="ORF">WG219_13445</name>
</gene>
<evidence type="ECO:0000256" key="2">
    <source>
        <dbReference type="ARBA" id="ARBA00022748"/>
    </source>
</evidence>
<dbReference type="Gene3D" id="3.40.30.10">
    <property type="entry name" value="Glutaredoxin"/>
    <property type="match status" value="1"/>
</dbReference>
<reference evidence="6 7" key="1">
    <citation type="submission" date="2024-03" db="EMBL/GenBank/DDBJ databases">
        <title>Complete genome of BD2.</title>
        <authorList>
            <person name="Cao G."/>
        </authorList>
    </citation>
    <scope>NUCLEOTIDE SEQUENCE [LARGE SCALE GENOMIC DNA]</scope>
    <source>
        <strain evidence="6 7">BD2</strain>
    </source>
</reference>
<dbReference type="PROSITE" id="PS00194">
    <property type="entry name" value="THIOREDOXIN_1"/>
    <property type="match status" value="1"/>
</dbReference>
<dbReference type="Pfam" id="PF00578">
    <property type="entry name" value="AhpC-TSA"/>
    <property type="match status" value="1"/>
</dbReference>
<dbReference type="PROSITE" id="PS51257">
    <property type="entry name" value="PROKAR_LIPOPROTEIN"/>
    <property type="match status" value="1"/>
</dbReference>
<dbReference type="Proteomes" id="UP001476583">
    <property type="component" value="Chromosome"/>
</dbReference>
<keyword evidence="2" id="KW-0201">Cytochrome c-type biogenesis</keyword>
<evidence type="ECO:0000256" key="1">
    <source>
        <dbReference type="ARBA" id="ARBA00004196"/>
    </source>
</evidence>
<dbReference type="PANTHER" id="PTHR42852">
    <property type="entry name" value="THIOL:DISULFIDE INTERCHANGE PROTEIN DSBE"/>
    <property type="match status" value="1"/>
</dbReference>
<evidence type="ECO:0000256" key="4">
    <source>
        <dbReference type="ARBA" id="ARBA00023284"/>
    </source>
</evidence>
<protein>
    <submittedName>
        <fullName evidence="6">TlpA disulfide reductase family protein</fullName>
    </submittedName>
</protein>
<dbReference type="EMBL" id="CP148074">
    <property type="protein sequence ID" value="WXL24329.1"/>
    <property type="molecule type" value="Genomic_DNA"/>
</dbReference>
<comment type="subcellular location">
    <subcellularLocation>
        <location evidence="1">Cell envelope</location>
    </subcellularLocation>
</comment>
<dbReference type="InterPro" id="IPR050553">
    <property type="entry name" value="Thioredoxin_ResA/DsbE_sf"/>
</dbReference>
<dbReference type="CDD" id="cd02966">
    <property type="entry name" value="TlpA_like_family"/>
    <property type="match status" value="1"/>
</dbReference>
<dbReference type="PROSITE" id="PS51352">
    <property type="entry name" value="THIOREDOXIN_2"/>
    <property type="match status" value="1"/>
</dbReference>
<sequence length="161" mass="17505">MNRYAGRAGQLLFGVLISVFLTACSPSYGPDQHGKEITARDLDGKWLVINYWAQWCAPCRSEIPELNALDQQSAAINLAVLGVNFDALQGDALKKAAEEMGVSFRVLAVDPAERFKLDRAEVLPVTYIVDAEGQVRDRLVGEQTAAGLTARLAELRAEAGE</sequence>
<evidence type="ECO:0000259" key="5">
    <source>
        <dbReference type="PROSITE" id="PS51352"/>
    </source>
</evidence>
<keyword evidence="4" id="KW-0676">Redox-active center</keyword>
<dbReference type="SUPFAM" id="SSF52833">
    <property type="entry name" value="Thioredoxin-like"/>
    <property type="match status" value="1"/>
</dbReference>
<dbReference type="InterPro" id="IPR013766">
    <property type="entry name" value="Thioredoxin_domain"/>
</dbReference>
<feature type="domain" description="Thioredoxin" evidence="5">
    <location>
        <begin position="17"/>
        <end position="157"/>
    </location>
</feature>
<evidence type="ECO:0000256" key="3">
    <source>
        <dbReference type="ARBA" id="ARBA00023157"/>
    </source>
</evidence>
<name>A0ABZ2RBE4_ECTME</name>
<evidence type="ECO:0000313" key="6">
    <source>
        <dbReference type="EMBL" id="WXL24329.1"/>
    </source>
</evidence>
<proteinExistence type="predicted"/>
<keyword evidence="7" id="KW-1185">Reference proteome</keyword>
<dbReference type="InterPro" id="IPR000866">
    <property type="entry name" value="AhpC/TSA"/>
</dbReference>
<evidence type="ECO:0000313" key="7">
    <source>
        <dbReference type="Proteomes" id="UP001476583"/>
    </source>
</evidence>
<dbReference type="InterPro" id="IPR036249">
    <property type="entry name" value="Thioredoxin-like_sf"/>
</dbReference>
<dbReference type="InterPro" id="IPR017937">
    <property type="entry name" value="Thioredoxin_CS"/>
</dbReference>
<accession>A0ABZ2RBE4</accession>
<keyword evidence="3" id="KW-1015">Disulfide bond</keyword>
<organism evidence="6 7">
    <name type="scientific">Ectopseudomonas mendocina</name>
    <name type="common">Pseudomonas mendocina</name>
    <dbReference type="NCBI Taxonomy" id="300"/>
    <lineage>
        <taxon>Bacteria</taxon>
        <taxon>Pseudomonadati</taxon>
        <taxon>Pseudomonadota</taxon>
        <taxon>Gammaproteobacteria</taxon>
        <taxon>Pseudomonadales</taxon>
        <taxon>Pseudomonadaceae</taxon>
        <taxon>Ectopseudomonas</taxon>
    </lineage>
</organism>